<evidence type="ECO:0000313" key="3">
    <source>
        <dbReference type="WBParaSite" id="nRc.2.0.1.t21050-RA"/>
    </source>
</evidence>
<dbReference type="Proteomes" id="UP000887565">
    <property type="component" value="Unplaced"/>
</dbReference>
<name>A0A915J4I7_ROMCU</name>
<proteinExistence type="predicted"/>
<feature type="region of interest" description="Disordered" evidence="1">
    <location>
        <begin position="1"/>
        <end position="72"/>
    </location>
</feature>
<protein>
    <submittedName>
        <fullName evidence="3">Uncharacterized protein</fullName>
    </submittedName>
</protein>
<evidence type="ECO:0000313" key="2">
    <source>
        <dbReference type="Proteomes" id="UP000887565"/>
    </source>
</evidence>
<feature type="compositionally biased region" description="Basic and acidic residues" evidence="1">
    <location>
        <begin position="16"/>
        <end position="29"/>
    </location>
</feature>
<evidence type="ECO:0000256" key="1">
    <source>
        <dbReference type="SAM" id="MobiDB-lite"/>
    </source>
</evidence>
<organism evidence="2 3">
    <name type="scientific">Romanomermis culicivorax</name>
    <name type="common">Nematode worm</name>
    <dbReference type="NCBI Taxonomy" id="13658"/>
    <lineage>
        <taxon>Eukaryota</taxon>
        <taxon>Metazoa</taxon>
        <taxon>Ecdysozoa</taxon>
        <taxon>Nematoda</taxon>
        <taxon>Enoplea</taxon>
        <taxon>Dorylaimia</taxon>
        <taxon>Mermithida</taxon>
        <taxon>Mermithoidea</taxon>
        <taxon>Mermithidae</taxon>
        <taxon>Romanomermis</taxon>
    </lineage>
</organism>
<dbReference type="WBParaSite" id="nRc.2.0.1.t21050-RA">
    <property type="protein sequence ID" value="nRc.2.0.1.t21050-RA"/>
    <property type="gene ID" value="nRc.2.0.1.g21050"/>
</dbReference>
<dbReference type="AlphaFoldDB" id="A0A915J4I7"/>
<sequence>MKHYIKRNRACKKVTRKNDLDKAAKRKNEQISTTKKARQKESSKSIEKEKNKDKDIKSKNKPSSEKKKSWDFCRRQSPIVADIVGISSATVPSFINSENRNEEEQVQVGYTKDI</sequence>
<keyword evidence="2" id="KW-1185">Reference proteome</keyword>
<feature type="compositionally biased region" description="Basic and acidic residues" evidence="1">
    <location>
        <begin position="39"/>
        <end position="72"/>
    </location>
</feature>
<feature type="compositionally biased region" description="Basic residues" evidence="1">
    <location>
        <begin position="1"/>
        <end position="15"/>
    </location>
</feature>
<reference evidence="3" key="1">
    <citation type="submission" date="2022-11" db="UniProtKB">
        <authorList>
            <consortium name="WormBaseParasite"/>
        </authorList>
    </citation>
    <scope>IDENTIFICATION</scope>
</reference>
<accession>A0A915J4I7</accession>